<comment type="caution">
    <text evidence="1">The sequence shown here is derived from an EMBL/GenBank/DDBJ whole genome shotgun (WGS) entry which is preliminary data.</text>
</comment>
<sequence>MGLCKALARSYLSGNDAAKAEAIAVFSQKANAHLVAQTPYSPVLYIPN</sequence>
<name>V8CKV9_9HELI</name>
<protein>
    <submittedName>
        <fullName evidence="1">Uncharacterized protein</fullName>
    </submittedName>
</protein>
<organism evidence="1 2">
    <name type="scientific">Helicobacter canis NCTC 12740</name>
    <dbReference type="NCBI Taxonomy" id="1357399"/>
    <lineage>
        <taxon>Bacteria</taxon>
        <taxon>Pseudomonadati</taxon>
        <taxon>Campylobacterota</taxon>
        <taxon>Epsilonproteobacteria</taxon>
        <taxon>Campylobacterales</taxon>
        <taxon>Helicobacteraceae</taxon>
        <taxon>Helicobacter</taxon>
    </lineage>
</organism>
<reference evidence="1 2" key="1">
    <citation type="submission" date="2013-10" db="EMBL/GenBank/DDBJ databases">
        <title>The Genome Sequence of Helicobacter canis NCTC 12740.</title>
        <authorList>
            <consortium name="The Broad Institute Genomics Platform"/>
            <person name="Earl A."/>
            <person name="Fox J.G."/>
            <person name="Shen Z."/>
            <person name="Young S.K."/>
            <person name="Zeng Q."/>
            <person name="Gargeya S."/>
            <person name="Fitzgerald M."/>
            <person name="Abouelleil A."/>
            <person name="Alvarado L."/>
            <person name="Chapman S.B."/>
            <person name="Gainer-Dewar J."/>
            <person name="Goldberg J."/>
            <person name="Griggs A."/>
            <person name="Gujja S."/>
            <person name="Hansen M."/>
            <person name="Howarth C."/>
            <person name="Imamovic A."/>
            <person name="Ireland A."/>
            <person name="Larimer J."/>
            <person name="McCowan C."/>
            <person name="Murphy C."/>
            <person name="Pearson M."/>
            <person name="Poon T.W."/>
            <person name="Priest M."/>
            <person name="Roberts A."/>
            <person name="Saif S."/>
            <person name="Shea T."/>
            <person name="Sykes S."/>
            <person name="Wortman J."/>
            <person name="Nusbaum C."/>
            <person name="Birren B."/>
        </authorList>
    </citation>
    <scope>NUCLEOTIDE SEQUENCE [LARGE SCALE GENOMIC DNA]</scope>
    <source>
        <strain evidence="1 2">NCTC 12740</strain>
    </source>
</reference>
<evidence type="ECO:0000313" key="1">
    <source>
        <dbReference type="EMBL" id="ETD27665.1"/>
    </source>
</evidence>
<proteinExistence type="predicted"/>
<dbReference type="HOGENOM" id="CLU_3153529_0_0_7"/>
<keyword evidence="2" id="KW-1185">Reference proteome</keyword>
<dbReference type="AlphaFoldDB" id="V8CKV9"/>
<accession>V8CKV9</accession>
<evidence type="ECO:0000313" key="2">
    <source>
        <dbReference type="Proteomes" id="UP000018688"/>
    </source>
</evidence>
<gene>
    <name evidence="1" type="ORF">HMPREF2087_00585</name>
</gene>
<dbReference type="EMBL" id="AZJJ01000001">
    <property type="protein sequence ID" value="ETD27665.1"/>
    <property type="molecule type" value="Genomic_DNA"/>
</dbReference>
<dbReference type="Proteomes" id="UP000018688">
    <property type="component" value="Unassembled WGS sequence"/>
</dbReference>